<dbReference type="OrthoDB" id="7691501at2"/>
<evidence type="ECO:0000313" key="2">
    <source>
        <dbReference type="EMBL" id="ARO13497.1"/>
    </source>
</evidence>
<protein>
    <recommendedName>
        <fullName evidence="4">Lipoprotein</fullName>
    </recommendedName>
</protein>
<dbReference type="RefSeq" id="WP_085785212.1">
    <property type="nucleotide sequence ID" value="NZ_CP019937.1"/>
</dbReference>
<evidence type="ECO:0000256" key="1">
    <source>
        <dbReference type="SAM" id="SignalP"/>
    </source>
</evidence>
<dbReference type="EMBL" id="CP019937">
    <property type="protein sequence ID" value="ARO13497.1"/>
    <property type="molecule type" value="Genomic_DNA"/>
</dbReference>
<keyword evidence="3" id="KW-1185">Reference proteome</keyword>
<sequence length="101" mass="10515">MRAGGIVLAASGLMALGACASAPRGEVDIVAAAEHCEQQARASMGPTGEVTVGFNSRSGPTAELAVGLTSDYLRRRDPLDVYSECVIRRTGAAPYRPPVLR</sequence>
<feature type="chain" id="PRO_5012484378" description="Lipoprotein" evidence="1">
    <location>
        <begin position="21"/>
        <end position="101"/>
    </location>
</feature>
<keyword evidence="1" id="KW-0732">Signal</keyword>
<organism evidence="2 3">
    <name type="scientific">Ketogulonicigenium robustum</name>
    <dbReference type="NCBI Taxonomy" id="92947"/>
    <lineage>
        <taxon>Bacteria</taxon>
        <taxon>Pseudomonadati</taxon>
        <taxon>Pseudomonadota</taxon>
        <taxon>Alphaproteobacteria</taxon>
        <taxon>Rhodobacterales</taxon>
        <taxon>Roseobacteraceae</taxon>
        <taxon>Ketogulonicigenium</taxon>
    </lineage>
</organism>
<evidence type="ECO:0008006" key="4">
    <source>
        <dbReference type="Google" id="ProtNLM"/>
    </source>
</evidence>
<feature type="signal peptide" evidence="1">
    <location>
        <begin position="1"/>
        <end position="20"/>
    </location>
</feature>
<accession>A0A1W6NWV9</accession>
<dbReference type="STRING" id="92947.BVG79_00137"/>
<gene>
    <name evidence="2" type="ORF">BVG79_00137</name>
</gene>
<dbReference type="AlphaFoldDB" id="A0A1W6NWV9"/>
<evidence type="ECO:0000313" key="3">
    <source>
        <dbReference type="Proteomes" id="UP000242447"/>
    </source>
</evidence>
<dbReference type="Proteomes" id="UP000242447">
    <property type="component" value="Chromosome"/>
</dbReference>
<dbReference type="KEGG" id="kro:BVG79_00137"/>
<name>A0A1W6NWV9_9RHOB</name>
<dbReference type="PROSITE" id="PS51257">
    <property type="entry name" value="PROKAR_LIPOPROTEIN"/>
    <property type="match status" value="1"/>
</dbReference>
<proteinExistence type="predicted"/>
<reference evidence="2 3" key="1">
    <citation type="submission" date="2017-02" db="EMBL/GenBank/DDBJ databases">
        <title>Ketogulonicigenium robustum SPU B003 Genome sequencing and assembly.</title>
        <authorList>
            <person name="Li Y."/>
            <person name="Liu L."/>
            <person name="Wang C."/>
            <person name="Zhang M."/>
            <person name="Zhang T."/>
            <person name="Zhang Y."/>
        </authorList>
    </citation>
    <scope>NUCLEOTIDE SEQUENCE [LARGE SCALE GENOMIC DNA]</scope>
    <source>
        <strain evidence="2 3">SPU_B003</strain>
    </source>
</reference>